<reference evidence="1" key="1">
    <citation type="submission" date="2012-03" db="EMBL/GenBank/DDBJ databases">
        <title>Functional metagenomics reveals considerable lignocellulase gene clusters in the gut microbiome of a wood-feeding higher termite.</title>
        <authorList>
            <person name="Liu N."/>
        </authorList>
    </citation>
    <scope>NUCLEOTIDE SEQUENCE</scope>
</reference>
<sequence length="83" mass="9265">MEAVLCKIYCCATCTSGKRIDAYRRLGFRKTPFGLSPSAVFCSSTFFCARKNAPHFSLSGAKKRRLPFTLGDSPNLVEKLHKM</sequence>
<accession>A0A806JYM1</accession>
<proteinExistence type="predicted"/>
<name>A0A806JYM1_9BACT</name>
<dbReference type="EMBL" id="JQ844181">
    <property type="protein sequence ID" value="AGS52075.1"/>
    <property type="molecule type" value="Genomic_DNA"/>
</dbReference>
<organism evidence="1">
    <name type="scientific">uncultured bacterium contig00024</name>
    <dbReference type="NCBI Taxonomy" id="1181513"/>
    <lineage>
        <taxon>Bacteria</taxon>
        <taxon>environmental samples</taxon>
    </lineage>
</organism>
<dbReference type="AlphaFoldDB" id="A0A806JYM1"/>
<evidence type="ECO:0000313" key="1">
    <source>
        <dbReference type="EMBL" id="AGS52075.1"/>
    </source>
</evidence>
<protein>
    <submittedName>
        <fullName evidence="1">Uncharacterized protein</fullName>
    </submittedName>
</protein>